<name>A0A9N9AZR8_9GLOM</name>
<feature type="non-terminal residue" evidence="1">
    <location>
        <position position="1"/>
    </location>
</feature>
<accession>A0A9N9AZR8</accession>
<dbReference type="Proteomes" id="UP000789508">
    <property type="component" value="Unassembled WGS sequence"/>
</dbReference>
<dbReference type="EMBL" id="CAJVPS010001717">
    <property type="protein sequence ID" value="CAG8548481.1"/>
    <property type="molecule type" value="Genomic_DNA"/>
</dbReference>
<keyword evidence="2" id="KW-1185">Reference proteome</keyword>
<proteinExistence type="predicted"/>
<evidence type="ECO:0000313" key="2">
    <source>
        <dbReference type="Proteomes" id="UP000789508"/>
    </source>
</evidence>
<protein>
    <submittedName>
        <fullName evidence="1">1832_t:CDS:1</fullName>
    </submittedName>
</protein>
<evidence type="ECO:0000313" key="1">
    <source>
        <dbReference type="EMBL" id="CAG8548481.1"/>
    </source>
</evidence>
<sequence>MTHRSYVPVGSLELIVLTLWISAMTPDPSSSCPFENAGPWFSARISSGPARR</sequence>
<reference evidence="1" key="1">
    <citation type="submission" date="2021-06" db="EMBL/GenBank/DDBJ databases">
        <authorList>
            <person name="Kallberg Y."/>
            <person name="Tangrot J."/>
            <person name="Rosling A."/>
        </authorList>
    </citation>
    <scope>NUCLEOTIDE SEQUENCE</scope>
    <source>
        <strain evidence="1">FL130A</strain>
    </source>
</reference>
<gene>
    <name evidence="1" type="ORF">ALEPTO_LOCUS5758</name>
</gene>
<comment type="caution">
    <text evidence="1">The sequence shown here is derived from an EMBL/GenBank/DDBJ whole genome shotgun (WGS) entry which is preliminary data.</text>
</comment>
<dbReference type="AlphaFoldDB" id="A0A9N9AZR8"/>
<organism evidence="1 2">
    <name type="scientific">Ambispora leptoticha</name>
    <dbReference type="NCBI Taxonomy" id="144679"/>
    <lineage>
        <taxon>Eukaryota</taxon>
        <taxon>Fungi</taxon>
        <taxon>Fungi incertae sedis</taxon>
        <taxon>Mucoromycota</taxon>
        <taxon>Glomeromycotina</taxon>
        <taxon>Glomeromycetes</taxon>
        <taxon>Archaeosporales</taxon>
        <taxon>Ambisporaceae</taxon>
        <taxon>Ambispora</taxon>
    </lineage>
</organism>